<feature type="domain" description="EAL" evidence="1">
    <location>
        <begin position="1"/>
        <end position="238"/>
    </location>
</feature>
<dbReference type="SUPFAM" id="SSF141868">
    <property type="entry name" value="EAL domain-like"/>
    <property type="match status" value="1"/>
</dbReference>
<dbReference type="PANTHER" id="PTHR33121:SF76">
    <property type="entry name" value="SIGNALING PROTEIN"/>
    <property type="match status" value="1"/>
</dbReference>
<dbReference type="InterPro" id="IPR050706">
    <property type="entry name" value="Cyclic-di-GMP_PDE-like"/>
</dbReference>
<dbReference type="SMART" id="SM00052">
    <property type="entry name" value="EAL"/>
    <property type="match status" value="1"/>
</dbReference>
<protein>
    <submittedName>
        <fullName evidence="2">EAL domain-containing protein (Putative c-di-GMP-specific phosphodiesterase class I)</fullName>
    </submittedName>
</protein>
<proteinExistence type="predicted"/>
<accession>A0ABS4IRI6</accession>
<sequence length="238" mass="26635">MSDLMQADSYYPVFQPLVQLMTGHVFGYEALLRSITNQSPETLFRAARAADCLNDLDILSIKKAISAYFTETTFTSSAPLLFINVFPSTLLHPAFDEFLHEGLSHYPPLDKRIVLEINEANEEDKMWEIRLLGQKIRGLRQSGFLIALDDVGSGAASLKKIIEYEPDIVKLDRYFGHHLSASRNKQKLISLFINYCAGQTQLVLEGIEEPEDLETAKTLGVPVGQGFLLGRPDSLKLS</sequence>
<organism evidence="2 3">
    <name type="scientific">Paenibacillus eucommiae</name>
    <dbReference type="NCBI Taxonomy" id="1355755"/>
    <lineage>
        <taxon>Bacteria</taxon>
        <taxon>Bacillati</taxon>
        <taxon>Bacillota</taxon>
        <taxon>Bacilli</taxon>
        <taxon>Bacillales</taxon>
        <taxon>Paenibacillaceae</taxon>
        <taxon>Paenibacillus</taxon>
    </lineage>
</organism>
<evidence type="ECO:0000313" key="2">
    <source>
        <dbReference type="EMBL" id="MBP1990186.1"/>
    </source>
</evidence>
<dbReference type="CDD" id="cd01948">
    <property type="entry name" value="EAL"/>
    <property type="match status" value="1"/>
</dbReference>
<dbReference type="PANTHER" id="PTHR33121">
    <property type="entry name" value="CYCLIC DI-GMP PHOSPHODIESTERASE PDEF"/>
    <property type="match status" value="1"/>
</dbReference>
<dbReference type="InterPro" id="IPR035919">
    <property type="entry name" value="EAL_sf"/>
</dbReference>
<reference evidence="2 3" key="1">
    <citation type="submission" date="2021-03" db="EMBL/GenBank/DDBJ databases">
        <title>Genomic Encyclopedia of Type Strains, Phase IV (KMG-IV): sequencing the most valuable type-strain genomes for metagenomic binning, comparative biology and taxonomic classification.</title>
        <authorList>
            <person name="Goeker M."/>
        </authorList>
    </citation>
    <scope>NUCLEOTIDE SEQUENCE [LARGE SCALE GENOMIC DNA]</scope>
    <source>
        <strain evidence="2 3">DSM 26048</strain>
    </source>
</reference>
<dbReference type="PROSITE" id="PS50883">
    <property type="entry name" value="EAL"/>
    <property type="match status" value="1"/>
</dbReference>
<evidence type="ECO:0000313" key="3">
    <source>
        <dbReference type="Proteomes" id="UP001519287"/>
    </source>
</evidence>
<evidence type="ECO:0000259" key="1">
    <source>
        <dbReference type="PROSITE" id="PS50883"/>
    </source>
</evidence>
<dbReference type="InterPro" id="IPR001633">
    <property type="entry name" value="EAL_dom"/>
</dbReference>
<dbReference type="Pfam" id="PF00563">
    <property type="entry name" value="EAL"/>
    <property type="match status" value="1"/>
</dbReference>
<dbReference type="RefSeq" id="WP_209970978.1">
    <property type="nucleotide sequence ID" value="NZ_JAGGLB010000004.1"/>
</dbReference>
<dbReference type="Gene3D" id="3.20.20.450">
    <property type="entry name" value="EAL domain"/>
    <property type="match status" value="1"/>
</dbReference>
<gene>
    <name evidence="2" type="ORF">J2Z66_001784</name>
</gene>
<dbReference type="Proteomes" id="UP001519287">
    <property type="component" value="Unassembled WGS sequence"/>
</dbReference>
<name>A0ABS4IRI6_9BACL</name>
<comment type="caution">
    <text evidence="2">The sequence shown here is derived from an EMBL/GenBank/DDBJ whole genome shotgun (WGS) entry which is preliminary data.</text>
</comment>
<dbReference type="EMBL" id="JAGGLB010000004">
    <property type="protein sequence ID" value="MBP1990186.1"/>
    <property type="molecule type" value="Genomic_DNA"/>
</dbReference>
<keyword evidence="3" id="KW-1185">Reference proteome</keyword>